<keyword evidence="2" id="KW-0328">Glycosyltransferase</keyword>
<reference evidence="5 6" key="1">
    <citation type="submission" date="2019-03" db="EMBL/GenBank/DDBJ databases">
        <title>Genomic Encyclopedia of Type Strains, Phase IV (KMG-IV): sequencing the most valuable type-strain genomes for metagenomic binning, comparative biology and taxonomic classification.</title>
        <authorList>
            <person name="Goeker M."/>
        </authorList>
    </citation>
    <scope>NUCLEOTIDE SEQUENCE [LARGE SCALE GENOMIC DNA]</scope>
    <source>
        <strain evidence="5 6">DSM 21100</strain>
    </source>
</reference>
<accession>A0A4V2UTE6</accession>
<dbReference type="PANTHER" id="PTHR43179:SF12">
    <property type="entry name" value="GALACTOFURANOSYLTRANSFERASE GLFT2"/>
    <property type="match status" value="1"/>
</dbReference>
<evidence type="ECO:0000313" key="5">
    <source>
        <dbReference type="EMBL" id="TCS85706.1"/>
    </source>
</evidence>
<dbReference type="Pfam" id="PF00535">
    <property type="entry name" value="Glycos_transf_2"/>
    <property type="match status" value="1"/>
</dbReference>
<gene>
    <name evidence="5" type="ORF">EDD80_111109</name>
</gene>
<comment type="caution">
    <text evidence="5">The sequence shown here is derived from an EMBL/GenBank/DDBJ whole genome shotgun (WGS) entry which is preliminary data.</text>
</comment>
<protein>
    <submittedName>
        <fullName evidence="5">GT2 family glycosyltransferase</fullName>
    </submittedName>
</protein>
<dbReference type="InterPro" id="IPR029044">
    <property type="entry name" value="Nucleotide-diphossugar_trans"/>
</dbReference>
<evidence type="ECO:0000256" key="2">
    <source>
        <dbReference type="ARBA" id="ARBA00022676"/>
    </source>
</evidence>
<keyword evidence="6" id="KW-1185">Reference proteome</keyword>
<name>A0A4V2UTE6_9SPHI</name>
<organism evidence="5 6">
    <name type="scientific">Anseongella ginsenosidimutans</name>
    <dbReference type="NCBI Taxonomy" id="496056"/>
    <lineage>
        <taxon>Bacteria</taxon>
        <taxon>Pseudomonadati</taxon>
        <taxon>Bacteroidota</taxon>
        <taxon>Sphingobacteriia</taxon>
        <taxon>Sphingobacteriales</taxon>
        <taxon>Sphingobacteriaceae</taxon>
        <taxon>Anseongella</taxon>
    </lineage>
</organism>
<keyword evidence="3 5" id="KW-0808">Transferase</keyword>
<evidence type="ECO:0000256" key="3">
    <source>
        <dbReference type="ARBA" id="ARBA00022679"/>
    </source>
</evidence>
<comment type="similarity">
    <text evidence="1">Belongs to the glycosyltransferase 2 family.</text>
</comment>
<dbReference type="Gene3D" id="3.90.550.10">
    <property type="entry name" value="Spore Coat Polysaccharide Biosynthesis Protein SpsA, Chain A"/>
    <property type="match status" value="1"/>
</dbReference>
<dbReference type="GO" id="GO:0016757">
    <property type="term" value="F:glycosyltransferase activity"/>
    <property type="evidence" value="ECO:0007669"/>
    <property type="project" value="UniProtKB-KW"/>
</dbReference>
<proteinExistence type="inferred from homology"/>
<dbReference type="Proteomes" id="UP000295807">
    <property type="component" value="Unassembled WGS sequence"/>
</dbReference>
<dbReference type="AlphaFoldDB" id="A0A4V2UTE6"/>
<evidence type="ECO:0000259" key="4">
    <source>
        <dbReference type="Pfam" id="PF00535"/>
    </source>
</evidence>
<dbReference type="PANTHER" id="PTHR43179">
    <property type="entry name" value="RHAMNOSYLTRANSFERASE WBBL"/>
    <property type="match status" value="1"/>
</dbReference>
<dbReference type="SUPFAM" id="SSF53448">
    <property type="entry name" value="Nucleotide-diphospho-sugar transferases"/>
    <property type="match status" value="1"/>
</dbReference>
<feature type="domain" description="Glycosyltransferase 2-like" evidence="4">
    <location>
        <begin position="4"/>
        <end position="162"/>
    </location>
</feature>
<sequence length="312" mass="36474">MLLEKYLPNTLAAVQHSGAEYEIIVVDDCSQDDSVGYLQENYPAVKVHVNGENRGFSFTCNQGLRMASKDLVLLLNSDVQLTHDYFDKQWKYFDHPDTFGVMGRIMNVKRNKIEDAARYLSFSGCKLKANRFFYSTNTYGYTTTAYLSGANALIDRMKLQQIGGFNEIFSPFYSEDFELSLRAWRLGWKCYYEHSSICYHQISASTNKYKTPNWVKYIYYRNKFLVHAIHLDGPLLWIWHLQILLVDFLPKLLLGKTWIIKSYIAYFKHTKEIKRAKKDMSSLMLEHNSSLTVNDVMIEMRKSMATQEVVWL</sequence>
<dbReference type="EMBL" id="SMAD01000011">
    <property type="protein sequence ID" value="TCS85706.1"/>
    <property type="molecule type" value="Genomic_DNA"/>
</dbReference>
<evidence type="ECO:0000256" key="1">
    <source>
        <dbReference type="ARBA" id="ARBA00006739"/>
    </source>
</evidence>
<dbReference type="InterPro" id="IPR001173">
    <property type="entry name" value="Glyco_trans_2-like"/>
</dbReference>
<evidence type="ECO:0000313" key="6">
    <source>
        <dbReference type="Proteomes" id="UP000295807"/>
    </source>
</evidence>